<keyword evidence="1" id="KW-0812">Transmembrane</keyword>
<evidence type="ECO:0000256" key="1">
    <source>
        <dbReference type="SAM" id="Phobius"/>
    </source>
</evidence>
<evidence type="ECO:0000313" key="3">
    <source>
        <dbReference type="Proteomes" id="UP000626109"/>
    </source>
</evidence>
<dbReference type="EMBL" id="CAJNNW010026832">
    <property type="protein sequence ID" value="CAE8687994.1"/>
    <property type="molecule type" value="Genomic_DNA"/>
</dbReference>
<feature type="transmembrane region" description="Helical" evidence="1">
    <location>
        <begin position="73"/>
        <end position="96"/>
    </location>
</feature>
<name>A0A813K1H6_POLGL</name>
<dbReference type="Proteomes" id="UP000626109">
    <property type="component" value="Unassembled WGS sequence"/>
</dbReference>
<organism evidence="2 3">
    <name type="scientific">Polarella glacialis</name>
    <name type="common">Dinoflagellate</name>
    <dbReference type="NCBI Taxonomy" id="89957"/>
    <lineage>
        <taxon>Eukaryota</taxon>
        <taxon>Sar</taxon>
        <taxon>Alveolata</taxon>
        <taxon>Dinophyceae</taxon>
        <taxon>Suessiales</taxon>
        <taxon>Suessiaceae</taxon>
        <taxon>Polarella</taxon>
    </lineage>
</organism>
<accession>A0A813K1H6</accession>
<sequence length="549" mass="61124">MLTEYTLLEEGSSSCSSTSAPDESGLWAAPSLRLLFLRPARCWQRSHWPFSTKEPEKQLQPFGLPRLQRLVQVALVLALLLAVTSAAAVGAISSLLSASYQLAESDGSWGSALGSAGTVPSELAGENGGVKIQGSAVQLLQKSNEADTLGIFEHSAWWQFIGELASIIVVVVIIGWCLLNASLKFLIERLDRIVLSVDVHMTRFRLGFSFSYFIIEGFRMDNPPGWDSEYLLKADRIEVAVNWMSVILSLGDRCELYRLQVTNLEINYEHRSGSLTNDNIQPILDFLEGVKINPLDPSQREKTKKLTEYILHEVSINKIVTRVFLPPPMSKMELIPIHDINFLDLAQQQTTWMIQDLMRFIMSSILKSATSGTSDVVEKARMSLGTMVDSAKKSVQEMAQQVEVAREGWEGEVRSTLQTLEERAKDAAASAAASFEHNVEELSHKWGEVLHNVFHQDSERSPERRQKELEEVKERAAPGLSALRLALLQTGLRPAALCPDGVTREHLAMLATLVAIDQGECSFDHLFLVLAQGHPKMSPRDFASWLESR</sequence>
<comment type="caution">
    <text evidence="2">The sequence shown here is derived from an EMBL/GenBank/DDBJ whole genome shotgun (WGS) entry which is preliminary data.</text>
</comment>
<protein>
    <submittedName>
        <fullName evidence="2">Uncharacterized protein</fullName>
    </submittedName>
</protein>
<evidence type="ECO:0000313" key="2">
    <source>
        <dbReference type="EMBL" id="CAE8687994.1"/>
    </source>
</evidence>
<gene>
    <name evidence="2" type="ORF">PGLA2088_LOCUS25709</name>
</gene>
<dbReference type="AlphaFoldDB" id="A0A813K1H6"/>
<proteinExistence type="predicted"/>
<reference evidence="2" key="1">
    <citation type="submission" date="2021-02" db="EMBL/GenBank/DDBJ databases">
        <authorList>
            <person name="Dougan E. K."/>
            <person name="Rhodes N."/>
            <person name="Thang M."/>
            <person name="Chan C."/>
        </authorList>
    </citation>
    <scope>NUCLEOTIDE SEQUENCE</scope>
</reference>
<keyword evidence="1" id="KW-0472">Membrane</keyword>
<feature type="transmembrane region" description="Helical" evidence="1">
    <location>
        <begin position="157"/>
        <end position="179"/>
    </location>
</feature>
<keyword evidence="1" id="KW-1133">Transmembrane helix</keyword>